<dbReference type="GO" id="GO:0005886">
    <property type="term" value="C:plasma membrane"/>
    <property type="evidence" value="ECO:0007669"/>
    <property type="project" value="UniProtKB-SubCell"/>
</dbReference>
<evidence type="ECO:0000256" key="6">
    <source>
        <dbReference type="RuleBase" id="RU363041"/>
    </source>
</evidence>
<proteinExistence type="inferred from homology"/>
<evidence type="ECO:0000256" key="2">
    <source>
        <dbReference type="ARBA" id="ARBA00009142"/>
    </source>
</evidence>
<evidence type="ECO:0000256" key="4">
    <source>
        <dbReference type="ARBA" id="ARBA00022989"/>
    </source>
</evidence>
<feature type="transmembrane region" description="Helical" evidence="6">
    <location>
        <begin position="73"/>
        <end position="94"/>
    </location>
</feature>
<dbReference type="Proteomes" id="UP000215383">
    <property type="component" value="Chromosome 1"/>
</dbReference>
<feature type="transmembrane region" description="Helical" evidence="6">
    <location>
        <begin position="144"/>
        <end position="168"/>
    </location>
</feature>
<feature type="transmembrane region" description="Helical" evidence="6">
    <location>
        <begin position="206"/>
        <end position="225"/>
    </location>
</feature>
<gene>
    <name evidence="7" type="ORF">SAMEA4364220_01585</name>
</gene>
<dbReference type="InterPro" id="IPR051598">
    <property type="entry name" value="TSUP/Inactive_protease-like"/>
</dbReference>
<feature type="transmembrane region" description="Helical" evidence="6">
    <location>
        <begin position="180"/>
        <end position="199"/>
    </location>
</feature>
<keyword evidence="3 6" id="KW-0812">Transmembrane</keyword>
<feature type="transmembrane region" description="Helical" evidence="6">
    <location>
        <begin position="48"/>
        <end position="68"/>
    </location>
</feature>
<feature type="transmembrane region" description="Helical" evidence="6">
    <location>
        <begin position="106"/>
        <end position="123"/>
    </location>
</feature>
<dbReference type="GeneID" id="78507581"/>
<evidence type="ECO:0000256" key="3">
    <source>
        <dbReference type="ARBA" id="ARBA00022692"/>
    </source>
</evidence>
<dbReference type="PANTHER" id="PTHR43701:SF2">
    <property type="entry name" value="MEMBRANE TRANSPORTER PROTEIN YJNA-RELATED"/>
    <property type="match status" value="1"/>
</dbReference>
<dbReference type="InterPro" id="IPR002781">
    <property type="entry name" value="TM_pro_TauE-like"/>
</dbReference>
<dbReference type="Pfam" id="PF01925">
    <property type="entry name" value="TauE"/>
    <property type="match status" value="1"/>
</dbReference>
<evidence type="ECO:0000313" key="7">
    <source>
        <dbReference type="EMBL" id="SNV02332.1"/>
    </source>
</evidence>
<dbReference type="PANTHER" id="PTHR43701">
    <property type="entry name" value="MEMBRANE TRANSPORTER PROTEIN MJ0441-RELATED"/>
    <property type="match status" value="1"/>
</dbReference>
<dbReference type="EMBL" id="LT906446">
    <property type="protein sequence ID" value="SNV02332.1"/>
    <property type="molecule type" value="Genomic_DNA"/>
</dbReference>
<dbReference type="RefSeq" id="WP_081654854.1">
    <property type="nucleotide sequence ID" value="NZ_JACJLZ010000002.1"/>
</dbReference>
<sequence length="261" mass="28067">MIEIFVLFLVGIGVGTFGTLVGIGGGLIMIPLFTFALTPSVFQTAPQIIGTSLFGVFLNAISGTFAYVKQKRVYFKAAIPFAIATLPGAFLGSLVSDYFTGPSFSLAYGIFILFIAVIMYWNSSNKKVIANEFNEKLFQSRKKLGIILSGFVGFISSIFGIGGGVIHVPTMIYALSFPPHMATATSHFVLAVSSFFGVISHIMLNHVVWVPALSVGIGAVIGAQIGARLSRKTRPRSIILLLCLALFLLGIRMIVESKLLF</sequence>
<keyword evidence="5 6" id="KW-0472">Membrane</keyword>
<comment type="similarity">
    <text evidence="2 6">Belongs to the 4-toluene sulfonate uptake permease (TSUP) (TC 2.A.102) family.</text>
</comment>
<dbReference type="AlphaFoldDB" id="A0A239TXN2"/>
<keyword evidence="4 6" id="KW-1133">Transmembrane helix</keyword>
<protein>
    <recommendedName>
        <fullName evidence="6">Probable membrane transporter protein</fullName>
    </recommendedName>
</protein>
<evidence type="ECO:0000313" key="8">
    <source>
        <dbReference type="Proteomes" id="UP000215383"/>
    </source>
</evidence>
<evidence type="ECO:0000256" key="5">
    <source>
        <dbReference type="ARBA" id="ARBA00023136"/>
    </source>
</evidence>
<organism evidence="7 8">
    <name type="scientific">Megamonas hypermegale</name>
    <dbReference type="NCBI Taxonomy" id="158847"/>
    <lineage>
        <taxon>Bacteria</taxon>
        <taxon>Bacillati</taxon>
        <taxon>Bacillota</taxon>
        <taxon>Negativicutes</taxon>
        <taxon>Selenomonadales</taxon>
        <taxon>Selenomonadaceae</taxon>
        <taxon>Megamonas</taxon>
    </lineage>
</organism>
<evidence type="ECO:0000256" key="1">
    <source>
        <dbReference type="ARBA" id="ARBA00004141"/>
    </source>
</evidence>
<feature type="transmembrane region" description="Helical" evidence="6">
    <location>
        <begin position="237"/>
        <end position="255"/>
    </location>
</feature>
<feature type="transmembrane region" description="Helical" evidence="6">
    <location>
        <begin position="7"/>
        <end position="36"/>
    </location>
</feature>
<comment type="subcellular location">
    <subcellularLocation>
        <location evidence="6">Cell membrane</location>
        <topology evidence="6">Multi-pass membrane protein</topology>
    </subcellularLocation>
    <subcellularLocation>
        <location evidence="1">Membrane</location>
        <topology evidence="1">Multi-pass membrane protein</topology>
    </subcellularLocation>
</comment>
<accession>A0A239TXN2</accession>
<keyword evidence="8" id="KW-1185">Reference proteome</keyword>
<reference evidence="7 8" key="1">
    <citation type="submission" date="2017-06" db="EMBL/GenBank/DDBJ databases">
        <authorList>
            <consortium name="Pathogen Informatics"/>
        </authorList>
    </citation>
    <scope>NUCLEOTIDE SEQUENCE [LARGE SCALE GENOMIC DNA]</scope>
    <source>
        <strain evidence="7 8">NCTC10570</strain>
    </source>
</reference>
<dbReference type="eggNOG" id="COG0730">
    <property type="taxonomic scope" value="Bacteria"/>
</dbReference>
<name>A0A239TXN2_9FIRM</name>
<keyword evidence="6" id="KW-1003">Cell membrane</keyword>